<keyword evidence="4" id="KW-1185">Reference proteome</keyword>
<evidence type="ECO:0000313" key="4">
    <source>
        <dbReference type="Proteomes" id="UP000625711"/>
    </source>
</evidence>
<feature type="chain" id="PRO_5032895848" evidence="2">
    <location>
        <begin position="23"/>
        <end position="189"/>
    </location>
</feature>
<evidence type="ECO:0000313" key="3">
    <source>
        <dbReference type="EMBL" id="KAF7273133.1"/>
    </source>
</evidence>
<keyword evidence="2" id="KW-0732">Signal</keyword>
<accession>A0A834M763</accession>
<proteinExistence type="predicted"/>
<feature type="signal peptide" evidence="2">
    <location>
        <begin position="1"/>
        <end position="22"/>
    </location>
</feature>
<evidence type="ECO:0000256" key="1">
    <source>
        <dbReference type="SAM" id="MobiDB-lite"/>
    </source>
</evidence>
<protein>
    <submittedName>
        <fullName evidence="3">Uncharacterized protein</fullName>
    </submittedName>
</protein>
<feature type="region of interest" description="Disordered" evidence="1">
    <location>
        <begin position="169"/>
        <end position="189"/>
    </location>
</feature>
<comment type="caution">
    <text evidence="3">The sequence shown here is derived from an EMBL/GenBank/DDBJ whole genome shotgun (WGS) entry which is preliminary data.</text>
</comment>
<dbReference type="Proteomes" id="UP000625711">
    <property type="component" value="Unassembled WGS sequence"/>
</dbReference>
<sequence>MNSFKATAVILFITLHVGSLHGYPKLGSCSKHPWACGCFRPVIIENRIADQIPIYSVLPSDYGEVEDHLPVPINFFDRSQEALDSDSARNVDLEYVKDAKELCQSIESTTTPPQGHKTIFSLPHPDDKLLKIIQQVSPLLSDTFIPLDLIRVPLLNSISKKSCKCGQNSARRASKSSDKAESTKIDALL</sequence>
<dbReference type="EMBL" id="JAACXV010013552">
    <property type="protein sequence ID" value="KAF7273133.1"/>
    <property type="molecule type" value="Genomic_DNA"/>
</dbReference>
<evidence type="ECO:0000256" key="2">
    <source>
        <dbReference type="SAM" id="SignalP"/>
    </source>
</evidence>
<feature type="compositionally biased region" description="Basic and acidic residues" evidence="1">
    <location>
        <begin position="175"/>
        <end position="189"/>
    </location>
</feature>
<dbReference type="AlphaFoldDB" id="A0A834M763"/>
<name>A0A834M763_RHYFE</name>
<organism evidence="3 4">
    <name type="scientific">Rhynchophorus ferrugineus</name>
    <name type="common">Red palm weevil</name>
    <name type="synonym">Curculio ferrugineus</name>
    <dbReference type="NCBI Taxonomy" id="354439"/>
    <lineage>
        <taxon>Eukaryota</taxon>
        <taxon>Metazoa</taxon>
        <taxon>Ecdysozoa</taxon>
        <taxon>Arthropoda</taxon>
        <taxon>Hexapoda</taxon>
        <taxon>Insecta</taxon>
        <taxon>Pterygota</taxon>
        <taxon>Neoptera</taxon>
        <taxon>Endopterygota</taxon>
        <taxon>Coleoptera</taxon>
        <taxon>Polyphaga</taxon>
        <taxon>Cucujiformia</taxon>
        <taxon>Curculionidae</taxon>
        <taxon>Dryophthorinae</taxon>
        <taxon>Rhynchophorus</taxon>
    </lineage>
</organism>
<reference evidence="3" key="1">
    <citation type="submission" date="2020-08" db="EMBL/GenBank/DDBJ databases">
        <title>Genome sequencing and assembly of the red palm weevil Rhynchophorus ferrugineus.</title>
        <authorList>
            <person name="Dias G.B."/>
            <person name="Bergman C.M."/>
            <person name="Manee M."/>
        </authorList>
    </citation>
    <scope>NUCLEOTIDE SEQUENCE</scope>
    <source>
        <strain evidence="3">AA-2017</strain>
        <tissue evidence="3">Whole larva</tissue>
    </source>
</reference>
<gene>
    <name evidence="3" type="ORF">GWI33_014127</name>
</gene>